<evidence type="ECO:0000313" key="2">
    <source>
        <dbReference type="EMBL" id="SDQ91960.1"/>
    </source>
</evidence>
<dbReference type="EMBL" id="FNKH01000002">
    <property type="protein sequence ID" value="SDQ91960.1"/>
    <property type="molecule type" value="Genomic_DNA"/>
</dbReference>
<evidence type="ECO:0000259" key="1">
    <source>
        <dbReference type="Pfam" id="PF07179"/>
    </source>
</evidence>
<dbReference type="RefSeq" id="WP_074701198.1">
    <property type="nucleotide sequence ID" value="NZ_CP018863.1"/>
</dbReference>
<dbReference type="Pfam" id="PF07179">
    <property type="entry name" value="SseB"/>
    <property type="match status" value="2"/>
</dbReference>
<dbReference type="KEGG" id="acry:AC20117_02065"/>
<proteinExistence type="predicted"/>
<dbReference type="OrthoDB" id="6957847at2"/>
<accession>A0A1H1ETL0</accession>
<dbReference type="InterPro" id="IPR009839">
    <property type="entry name" value="SseB_N"/>
</dbReference>
<keyword evidence="3" id="KW-1185">Reference proteome</keyword>
<gene>
    <name evidence="2" type="ORF">SAMN04489742_3081</name>
</gene>
<dbReference type="AlphaFoldDB" id="A0A1H1ETL0"/>
<dbReference type="Proteomes" id="UP000181917">
    <property type="component" value="Unassembled WGS sequence"/>
</dbReference>
<sequence length="379" mass="40326">MTERTPIMVRQQELVESLAAWMLSAVNTEPGWDRMVLELKPSAGAILMRITQERQGASGTNAGQLQPGTTAFNDAAELHQLTGGTDGRSWKNAAINVSAHGWPDARYNLDTYFNYDQPAPDFGLGEPGDVPRGNGEHPAPDAGVDNRLVREAIEEFSRNPSQQAAINVLRQIIGSELLLDITDAGNDRPSISIVEANGVPAVMAFTSQETLAAFRANTGRPGPPASWVQRGEELLRFVDSSPEVHYLYLDPAGPSCALGRPEINFAVASMVNPRLKAAAGTQSAAPAVAELSAQGARVLLADNKDQTGQGGGPLVLAGPEGQPVLPVFSSGVEVAAFDSSARFTEVDAAWVLDTIRRNPDRELVINPAGPSVVIRHSDL</sequence>
<feature type="domain" description="SseB protein N-terminal" evidence="1">
    <location>
        <begin position="150"/>
        <end position="263"/>
    </location>
</feature>
<dbReference type="STRING" id="37928.SAMN04489742_3081"/>
<feature type="domain" description="SseB protein N-terminal" evidence="1">
    <location>
        <begin position="276"/>
        <end position="371"/>
    </location>
</feature>
<evidence type="ECO:0000313" key="3">
    <source>
        <dbReference type="Proteomes" id="UP000181917"/>
    </source>
</evidence>
<organism evidence="2 3">
    <name type="scientific">Crystallibacter crystallopoietes</name>
    <dbReference type="NCBI Taxonomy" id="37928"/>
    <lineage>
        <taxon>Bacteria</taxon>
        <taxon>Bacillati</taxon>
        <taxon>Actinomycetota</taxon>
        <taxon>Actinomycetes</taxon>
        <taxon>Micrococcales</taxon>
        <taxon>Micrococcaceae</taxon>
        <taxon>Crystallibacter</taxon>
    </lineage>
</organism>
<reference evidence="2 3" key="1">
    <citation type="submission" date="2016-10" db="EMBL/GenBank/DDBJ databases">
        <authorList>
            <person name="de Groot N.N."/>
        </authorList>
    </citation>
    <scope>NUCLEOTIDE SEQUENCE [LARGE SCALE GENOMIC DNA]</scope>
    <source>
        <strain evidence="2 3">DSM 20117</strain>
    </source>
</reference>
<name>A0A1H1ETL0_9MICC</name>
<protein>
    <submittedName>
        <fullName evidence="2">SseB protein N-terminal domain-containing protein</fullName>
    </submittedName>
</protein>